<evidence type="ECO:0000256" key="3">
    <source>
        <dbReference type="ARBA" id="ARBA00013194"/>
    </source>
</evidence>
<name>A0A5B8UT59_9SPHI</name>
<dbReference type="KEGG" id="mgin:FRZ54_06720"/>
<organism evidence="9 10">
    <name type="scientific">Mucilaginibacter ginsenosidivorans</name>
    <dbReference type="NCBI Taxonomy" id="398053"/>
    <lineage>
        <taxon>Bacteria</taxon>
        <taxon>Pseudomonadati</taxon>
        <taxon>Bacteroidota</taxon>
        <taxon>Sphingobacteriia</taxon>
        <taxon>Sphingobacteriales</taxon>
        <taxon>Sphingobacteriaceae</taxon>
        <taxon>Mucilaginibacter</taxon>
    </lineage>
</organism>
<protein>
    <recommendedName>
        <fullName evidence="3 6">peptidylprolyl isomerase</fullName>
        <ecNumber evidence="3 6">5.2.1.8</ecNumber>
    </recommendedName>
</protein>
<dbReference type="EC" id="5.2.1.8" evidence="3 6"/>
<dbReference type="AlphaFoldDB" id="A0A5B8UT59"/>
<evidence type="ECO:0000256" key="1">
    <source>
        <dbReference type="ARBA" id="ARBA00000971"/>
    </source>
</evidence>
<feature type="signal peptide" evidence="7">
    <location>
        <begin position="1"/>
        <end position="20"/>
    </location>
</feature>
<dbReference type="PANTHER" id="PTHR43811">
    <property type="entry name" value="FKBP-TYPE PEPTIDYL-PROLYL CIS-TRANS ISOMERASE FKPA"/>
    <property type="match status" value="1"/>
</dbReference>
<dbReference type="InterPro" id="IPR001179">
    <property type="entry name" value="PPIase_FKBP_dom"/>
</dbReference>
<dbReference type="PANTHER" id="PTHR43811:SF19">
    <property type="entry name" value="39 KDA FK506-BINDING NUCLEAR PROTEIN"/>
    <property type="match status" value="1"/>
</dbReference>
<dbReference type="GO" id="GO:0003755">
    <property type="term" value="F:peptidyl-prolyl cis-trans isomerase activity"/>
    <property type="evidence" value="ECO:0007669"/>
    <property type="project" value="UniProtKB-KW"/>
</dbReference>
<dbReference type="RefSeq" id="WP_147030864.1">
    <property type="nucleotide sequence ID" value="NZ_CP042436.1"/>
</dbReference>
<evidence type="ECO:0000256" key="2">
    <source>
        <dbReference type="ARBA" id="ARBA00006577"/>
    </source>
</evidence>
<dbReference type="Gene3D" id="3.10.50.40">
    <property type="match status" value="2"/>
</dbReference>
<evidence type="ECO:0000256" key="5">
    <source>
        <dbReference type="ARBA" id="ARBA00023235"/>
    </source>
</evidence>
<gene>
    <name evidence="9" type="ORF">FRZ54_06720</name>
</gene>
<sequence>MKKIAIALLSFMIVGLGLKAQDGFVKTPQGDLVKNLTNKPGDKIKVNDVVTFNLTQKTEKDSVLGSTYTMGRPIKIQVQESKNAADLMDIFPVLAEKDSALVKVPTDSLFKGHDDQRPPFLPKGSYLVCLVKIERVQTLDDAMAERSKIVDSMKTAETTERNKYITDHKLVLKTTASGLEYVITKPSLKHKPLAGDTVLVNYVGRFLNGQIFDTSIQTEAEKAGLNQPGRTYAPYQFVVGKGNVIPGWDEGLLLLGSGAKATFVIPSSLAYGQEGYSDIPPFATLVFDLELTGIKPIKHAPAAIKPVIKKTTVKKHTVAKKKS</sequence>
<evidence type="ECO:0000259" key="8">
    <source>
        <dbReference type="PROSITE" id="PS50059"/>
    </source>
</evidence>
<dbReference type="EMBL" id="CP042436">
    <property type="protein sequence ID" value="QEC62287.1"/>
    <property type="molecule type" value="Genomic_DNA"/>
</dbReference>
<evidence type="ECO:0000313" key="10">
    <source>
        <dbReference type="Proteomes" id="UP000321479"/>
    </source>
</evidence>
<keyword evidence="4 6" id="KW-0697">Rotamase</keyword>
<accession>A0A5B8UT59</accession>
<proteinExistence type="inferred from homology"/>
<evidence type="ECO:0000313" key="9">
    <source>
        <dbReference type="EMBL" id="QEC62287.1"/>
    </source>
</evidence>
<feature type="chain" id="PRO_5022890165" description="peptidylprolyl isomerase" evidence="7">
    <location>
        <begin position="21"/>
        <end position="323"/>
    </location>
</feature>
<evidence type="ECO:0000256" key="6">
    <source>
        <dbReference type="PROSITE-ProRule" id="PRU00277"/>
    </source>
</evidence>
<dbReference type="InterPro" id="IPR046357">
    <property type="entry name" value="PPIase_dom_sf"/>
</dbReference>
<comment type="catalytic activity">
    <reaction evidence="1 6">
        <text>[protein]-peptidylproline (omega=180) = [protein]-peptidylproline (omega=0)</text>
        <dbReference type="Rhea" id="RHEA:16237"/>
        <dbReference type="Rhea" id="RHEA-COMP:10747"/>
        <dbReference type="Rhea" id="RHEA-COMP:10748"/>
        <dbReference type="ChEBI" id="CHEBI:83833"/>
        <dbReference type="ChEBI" id="CHEBI:83834"/>
        <dbReference type="EC" id="5.2.1.8"/>
    </reaction>
</comment>
<dbReference type="Pfam" id="PF00254">
    <property type="entry name" value="FKBP_C"/>
    <property type="match status" value="1"/>
</dbReference>
<dbReference type="SUPFAM" id="SSF54534">
    <property type="entry name" value="FKBP-like"/>
    <property type="match status" value="2"/>
</dbReference>
<dbReference type="Proteomes" id="UP000321479">
    <property type="component" value="Chromosome"/>
</dbReference>
<keyword evidence="5 6" id="KW-0413">Isomerase</keyword>
<dbReference type="PROSITE" id="PS50059">
    <property type="entry name" value="FKBP_PPIASE"/>
    <property type="match status" value="1"/>
</dbReference>
<reference evidence="9 10" key="1">
    <citation type="journal article" date="2017" name="Curr. Microbiol.">
        <title>Mucilaginibacter ginsenosidivorans sp. nov., Isolated from Soil of Ginseng Field.</title>
        <authorList>
            <person name="Kim M.M."/>
            <person name="Siddiqi M.Z."/>
            <person name="Im W.T."/>
        </authorList>
    </citation>
    <scope>NUCLEOTIDE SEQUENCE [LARGE SCALE GENOMIC DNA]</scope>
    <source>
        <strain evidence="9 10">Gsoil 3017</strain>
    </source>
</reference>
<evidence type="ECO:0000256" key="7">
    <source>
        <dbReference type="SAM" id="SignalP"/>
    </source>
</evidence>
<evidence type="ECO:0000256" key="4">
    <source>
        <dbReference type="ARBA" id="ARBA00023110"/>
    </source>
</evidence>
<comment type="similarity">
    <text evidence="2">Belongs to the FKBP-type PPIase family.</text>
</comment>
<keyword evidence="10" id="KW-1185">Reference proteome</keyword>
<keyword evidence="7" id="KW-0732">Signal</keyword>
<feature type="domain" description="PPIase FKBP-type" evidence="8">
    <location>
        <begin position="195"/>
        <end position="295"/>
    </location>
</feature>
<dbReference type="OrthoDB" id="9814548at2"/>